<comment type="caution">
    <text evidence="7">The sequence shown here is derived from an EMBL/GenBank/DDBJ whole genome shotgun (WGS) entry which is preliminary data.</text>
</comment>
<evidence type="ECO:0000256" key="2">
    <source>
        <dbReference type="ARBA" id="ARBA00023125"/>
    </source>
</evidence>
<dbReference type="PANTHER" id="PTHR47506:SF1">
    <property type="entry name" value="HTH-TYPE TRANSCRIPTIONAL REGULATOR YJDC"/>
    <property type="match status" value="1"/>
</dbReference>
<feature type="region of interest" description="Disordered" evidence="5">
    <location>
        <begin position="1"/>
        <end position="25"/>
    </location>
</feature>
<name>A0A841H1I1_9BACT</name>
<reference evidence="7 8" key="1">
    <citation type="submission" date="2020-08" db="EMBL/GenBank/DDBJ databases">
        <title>Genomic Encyclopedia of Type Strains, Phase IV (KMG-IV): sequencing the most valuable type-strain genomes for metagenomic binning, comparative biology and taxonomic classification.</title>
        <authorList>
            <person name="Goeker M."/>
        </authorList>
    </citation>
    <scope>NUCLEOTIDE SEQUENCE [LARGE SCALE GENOMIC DNA]</scope>
    <source>
        <strain evidence="7 8">DSM 29007</strain>
    </source>
</reference>
<dbReference type="InterPro" id="IPR009057">
    <property type="entry name" value="Homeodomain-like_sf"/>
</dbReference>
<dbReference type="Pfam" id="PF00440">
    <property type="entry name" value="TetR_N"/>
    <property type="match status" value="1"/>
</dbReference>
<organism evidence="7 8">
    <name type="scientific">Longimicrobium terrae</name>
    <dbReference type="NCBI Taxonomy" id="1639882"/>
    <lineage>
        <taxon>Bacteria</taxon>
        <taxon>Pseudomonadati</taxon>
        <taxon>Gemmatimonadota</taxon>
        <taxon>Longimicrobiia</taxon>
        <taxon>Longimicrobiales</taxon>
        <taxon>Longimicrobiaceae</taxon>
        <taxon>Longimicrobium</taxon>
    </lineage>
</organism>
<dbReference type="Pfam" id="PF17918">
    <property type="entry name" value="TetR_C_15"/>
    <property type="match status" value="1"/>
</dbReference>
<dbReference type="SUPFAM" id="SSF46689">
    <property type="entry name" value="Homeodomain-like"/>
    <property type="match status" value="1"/>
</dbReference>
<accession>A0A841H1I1</accession>
<keyword evidence="1" id="KW-0805">Transcription regulation</keyword>
<evidence type="ECO:0000256" key="3">
    <source>
        <dbReference type="ARBA" id="ARBA00023163"/>
    </source>
</evidence>
<evidence type="ECO:0000256" key="1">
    <source>
        <dbReference type="ARBA" id="ARBA00023015"/>
    </source>
</evidence>
<feature type="DNA-binding region" description="H-T-H motif" evidence="4">
    <location>
        <begin position="79"/>
        <end position="98"/>
    </location>
</feature>
<feature type="compositionally biased region" description="Low complexity" evidence="5">
    <location>
        <begin position="1"/>
        <end position="17"/>
    </location>
</feature>
<dbReference type="RefSeq" id="WP_170035305.1">
    <property type="nucleotide sequence ID" value="NZ_JABDTL010000001.1"/>
</dbReference>
<evidence type="ECO:0000259" key="6">
    <source>
        <dbReference type="PROSITE" id="PS50977"/>
    </source>
</evidence>
<evidence type="ECO:0000313" key="8">
    <source>
        <dbReference type="Proteomes" id="UP000582837"/>
    </source>
</evidence>
<protein>
    <submittedName>
        <fullName evidence="7">AcrR family transcriptional regulator</fullName>
    </submittedName>
</protein>
<gene>
    <name evidence="7" type="ORF">HNQ61_003513</name>
</gene>
<dbReference type="AlphaFoldDB" id="A0A841H1I1"/>
<keyword evidence="8" id="KW-1185">Reference proteome</keyword>
<dbReference type="Gene3D" id="1.10.357.10">
    <property type="entry name" value="Tetracycline Repressor, domain 2"/>
    <property type="match status" value="1"/>
</dbReference>
<evidence type="ECO:0000256" key="5">
    <source>
        <dbReference type="SAM" id="MobiDB-lite"/>
    </source>
</evidence>
<keyword evidence="2 4" id="KW-0238">DNA-binding</keyword>
<feature type="domain" description="HTH tetR-type" evidence="6">
    <location>
        <begin position="56"/>
        <end position="116"/>
    </location>
</feature>
<dbReference type="PANTHER" id="PTHR47506">
    <property type="entry name" value="TRANSCRIPTIONAL REGULATORY PROTEIN"/>
    <property type="match status" value="1"/>
</dbReference>
<evidence type="ECO:0000313" key="7">
    <source>
        <dbReference type="EMBL" id="MBB6071853.1"/>
    </source>
</evidence>
<keyword evidence="3" id="KW-0804">Transcription</keyword>
<dbReference type="Proteomes" id="UP000582837">
    <property type="component" value="Unassembled WGS sequence"/>
</dbReference>
<proteinExistence type="predicted"/>
<dbReference type="InterPro" id="IPR041669">
    <property type="entry name" value="TetR_C_15"/>
</dbReference>
<dbReference type="EMBL" id="JACHIA010000011">
    <property type="protein sequence ID" value="MBB6071853.1"/>
    <property type="molecule type" value="Genomic_DNA"/>
</dbReference>
<evidence type="ECO:0000256" key="4">
    <source>
        <dbReference type="PROSITE-ProRule" id="PRU00335"/>
    </source>
</evidence>
<dbReference type="InterPro" id="IPR001647">
    <property type="entry name" value="HTH_TetR"/>
</dbReference>
<dbReference type="PROSITE" id="PS50977">
    <property type="entry name" value="HTH_TETR_2"/>
    <property type="match status" value="1"/>
</dbReference>
<sequence length="248" mass="26631">MSEQAAEQAGGSAAGSASRRRAGGAREAVASRAAAAVSPCIAGEPGCRAPQRAPGHRRVDAILDAASSVIMTDGLEGLSMDAIVKRSGTSKSSLYHFFRDIGAVTEALLDRHALTLRELNQERVSAVVEWERLTLEDAVDEFMEPMVGYATEHPDFLVLIRAAGGCNDPGTHCSGAEILMIERGERLIAARSPETPPEERRARATMMFAAMIGMMEMTARTQVPTRAELLRESRQMLIAYLGCAEDAD</sequence>
<dbReference type="GO" id="GO:0003677">
    <property type="term" value="F:DNA binding"/>
    <property type="evidence" value="ECO:0007669"/>
    <property type="project" value="UniProtKB-UniRule"/>
</dbReference>